<feature type="region of interest" description="Disordered" evidence="10">
    <location>
        <begin position="599"/>
        <end position="715"/>
    </location>
</feature>
<keyword evidence="4 9" id="KW-0805">Transcription regulation</keyword>
<keyword evidence="5 9" id="KW-0010">Activator</keyword>
<protein>
    <recommendedName>
        <fullName evidence="3 9">Mediator of RNA polymerase II transcription subunit 1</fullName>
    </recommendedName>
    <alternativeName>
        <fullName evidence="8 9">Mediator complex subunit 1</fullName>
    </alternativeName>
</protein>
<keyword evidence="7 9" id="KW-0539">Nucleus</keyword>
<feature type="region of interest" description="Disordered" evidence="10">
    <location>
        <begin position="721"/>
        <end position="740"/>
    </location>
</feature>
<dbReference type="Pfam" id="PF10744">
    <property type="entry name" value="Med1"/>
    <property type="match status" value="2"/>
</dbReference>
<feature type="region of interest" description="Disordered" evidence="10">
    <location>
        <begin position="539"/>
        <end position="559"/>
    </location>
</feature>
<evidence type="ECO:0000256" key="7">
    <source>
        <dbReference type="ARBA" id="ARBA00023242"/>
    </source>
</evidence>
<feature type="region of interest" description="Disordered" evidence="10">
    <location>
        <begin position="1115"/>
        <end position="1139"/>
    </location>
</feature>
<reference evidence="13" key="1">
    <citation type="submission" date="2017-01" db="EMBL/GenBank/DDBJ databases">
        <title>Comparative genomics of anhydrobiosis in the tardigrade Hypsibius dujardini.</title>
        <authorList>
            <person name="Yoshida Y."/>
            <person name="Koutsovoulos G."/>
            <person name="Laetsch D."/>
            <person name="Stevens L."/>
            <person name="Kumar S."/>
            <person name="Horikawa D."/>
            <person name="Ishino K."/>
            <person name="Komine S."/>
            <person name="Tomita M."/>
            <person name="Blaxter M."/>
            <person name="Arakawa K."/>
        </authorList>
    </citation>
    <scope>NUCLEOTIDE SEQUENCE [LARGE SCALE GENOMIC DNA]</scope>
    <source>
        <strain evidence="13">Z151</strain>
    </source>
</reference>
<evidence type="ECO:0000256" key="2">
    <source>
        <dbReference type="ARBA" id="ARBA00006210"/>
    </source>
</evidence>
<dbReference type="GO" id="GO:0016592">
    <property type="term" value="C:mediator complex"/>
    <property type="evidence" value="ECO:0007669"/>
    <property type="project" value="InterPro"/>
</dbReference>
<feature type="region of interest" description="Disordered" evidence="10">
    <location>
        <begin position="1029"/>
        <end position="1057"/>
    </location>
</feature>
<evidence type="ECO:0000256" key="6">
    <source>
        <dbReference type="ARBA" id="ARBA00023163"/>
    </source>
</evidence>
<feature type="compositionally biased region" description="Low complexity" evidence="10">
    <location>
        <begin position="874"/>
        <end position="887"/>
    </location>
</feature>
<evidence type="ECO:0000256" key="10">
    <source>
        <dbReference type="SAM" id="MobiDB-lite"/>
    </source>
</evidence>
<accession>A0A1W0WWI8</accession>
<comment type="similarity">
    <text evidence="2 9">Belongs to the Mediator complex subunit 1 family.</text>
</comment>
<evidence type="ECO:0000256" key="1">
    <source>
        <dbReference type="ARBA" id="ARBA00004123"/>
    </source>
</evidence>
<feature type="domain" description="Mediator complex subunit Med1" evidence="11">
    <location>
        <begin position="66"/>
        <end position="161"/>
    </location>
</feature>
<feature type="compositionally biased region" description="Low complexity" evidence="10">
    <location>
        <begin position="946"/>
        <end position="981"/>
    </location>
</feature>
<dbReference type="PANTHER" id="PTHR12881">
    <property type="entry name" value="MEDIATOR OF RNA POLYMERASE II TRANSCRIPTION SUBUNIT 1"/>
    <property type="match status" value="1"/>
</dbReference>
<feature type="compositionally biased region" description="Polar residues" evidence="10">
    <location>
        <begin position="642"/>
        <end position="681"/>
    </location>
</feature>
<evidence type="ECO:0000256" key="5">
    <source>
        <dbReference type="ARBA" id="ARBA00023159"/>
    </source>
</evidence>
<evidence type="ECO:0000313" key="13">
    <source>
        <dbReference type="Proteomes" id="UP000192578"/>
    </source>
</evidence>
<comment type="function">
    <text evidence="9">Component of the Mediator complex, a coactivator involved in the regulated transcription of nearly all RNA polymerase II-dependent genes. Mediator functions as a bridge to convey information from gene-specific regulatory proteins to the basal RNA polymerase II transcription machinery. Mediator is recruited to promoters by direct interactions with regulatory proteins and serves as a scaffold for the assembly of a functional preinitiation complex with RNA polymerase II and the general transcription factors.</text>
</comment>
<dbReference type="InterPro" id="IPR019680">
    <property type="entry name" value="Mediator_Med1"/>
</dbReference>
<keyword evidence="6 9" id="KW-0804">Transcription</keyword>
<feature type="compositionally biased region" description="Polar residues" evidence="10">
    <location>
        <begin position="703"/>
        <end position="715"/>
    </location>
</feature>
<feature type="domain" description="Mediator complex subunit Med1" evidence="11">
    <location>
        <begin position="264"/>
        <end position="378"/>
    </location>
</feature>
<evidence type="ECO:0000313" key="12">
    <source>
        <dbReference type="EMBL" id="OQV19547.1"/>
    </source>
</evidence>
<feature type="compositionally biased region" description="Pro residues" evidence="10">
    <location>
        <begin position="546"/>
        <end position="555"/>
    </location>
</feature>
<feature type="region of interest" description="Disordered" evidence="10">
    <location>
        <begin position="564"/>
        <end position="583"/>
    </location>
</feature>
<feature type="compositionally biased region" description="Basic and acidic residues" evidence="10">
    <location>
        <begin position="625"/>
        <end position="636"/>
    </location>
</feature>
<proteinExistence type="inferred from homology"/>
<dbReference type="PANTHER" id="PTHR12881:SF10">
    <property type="entry name" value="MEDIATOR OF RNA POLYMERASE II TRANSCRIPTION SUBUNIT 1"/>
    <property type="match status" value="1"/>
</dbReference>
<comment type="subcellular location">
    <subcellularLocation>
        <location evidence="1 9">Nucleus</location>
    </subcellularLocation>
</comment>
<feature type="compositionally biased region" description="Polar residues" evidence="10">
    <location>
        <begin position="1032"/>
        <end position="1044"/>
    </location>
</feature>
<evidence type="ECO:0000256" key="9">
    <source>
        <dbReference type="RuleBase" id="RU364059"/>
    </source>
</evidence>
<dbReference type="EMBL" id="MTYJ01000037">
    <property type="protein sequence ID" value="OQV19547.1"/>
    <property type="molecule type" value="Genomic_DNA"/>
</dbReference>
<organism evidence="12 13">
    <name type="scientific">Hypsibius exemplaris</name>
    <name type="common">Freshwater tardigrade</name>
    <dbReference type="NCBI Taxonomy" id="2072580"/>
    <lineage>
        <taxon>Eukaryota</taxon>
        <taxon>Metazoa</taxon>
        <taxon>Ecdysozoa</taxon>
        <taxon>Tardigrada</taxon>
        <taxon>Eutardigrada</taxon>
        <taxon>Parachela</taxon>
        <taxon>Hypsibioidea</taxon>
        <taxon>Hypsibiidae</taxon>
        <taxon>Hypsibius</taxon>
    </lineage>
</organism>
<dbReference type="Proteomes" id="UP000192578">
    <property type="component" value="Unassembled WGS sequence"/>
</dbReference>
<evidence type="ECO:0000256" key="8">
    <source>
        <dbReference type="ARBA" id="ARBA00031254"/>
    </source>
</evidence>
<comment type="caution">
    <text evidence="12">The sequence shown here is derived from an EMBL/GenBank/DDBJ whole genome shotgun (WGS) entry which is preliminary data.</text>
</comment>
<name>A0A1W0WWI8_HYPEX</name>
<feature type="compositionally biased region" description="Polar residues" evidence="10">
    <location>
        <begin position="985"/>
        <end position="994"/>
    </location>
</feature>
<evidence type="ECO:0000259" key="11">
    <source>
        <dbReference type="Pfam" id="PF10744"/>
    </source>
</evidence>
<feature type="compositionally biased region" description="Low complexity" evidence="10">
    <location>
        <begin position="1115"/>
        <end position="1125"/>
    </location>
</feature>
<evidence type="ECO:0000256" key="4">
    <source>
        <dbReference type="ARBA" id="ARBA00023015"/>
    </source>
</evidence>
<feature type="region of interest" description="Disordered" evidence="10">
    <location>
        <begin position="753"/>
        <end position="780"/>
    </location>
</feature>
<dbReference type="InterPro" id="IPR051999">
    <property type="entry name" value="Mediator_complex_subunit_1"/>
</dbReference>
<evidence type="ECO:0000256" key="3">
    <source>
        <dbReference type="ARBA" id="ARBA00020612"/>
    </source>
</evidence>
<feature type="region of interest" description="Disordered" evidence="10">
    <location>
        <begin position="810"/>
        <end position="1003"/>
    </location>
</feature>
<dbReference type="OrthoDB" id="2281547at2759"/>
<dbReference type="GO" id="GO:0045944">
    <property type="term" value="P:positive regulation of transcription by RNA polymerase II"/>
    <property type="evidence" value="ECO:0007669"/>
    <property type="project" value="UniProtKB-ARBA"/>
</dbReference>
<gene>
    <name evidence="12" type="ORF">BV898_06321</name>
</gene>
<dbReference type="GO" id="GO:0003712">
    <property type="term" value="F:transcription coregulator activity"/>
    <property type="evidence" value="ECO:0007669"/>
    <property type="project" value="InterPro"/>
</dbReference>
<keyword evidence="13" id="KW-1185">Reference proteome</keyword>
<sequence length="1426" mass="150627">MDINQIFKALKTAAKIVQDKKASAPVLAKSNLKDSYETILEQYCIKNRLQWSRDAPLGSNRGSLLCRMSTEFFRLDIQIVSGNVIDVWVLHQQRGHLESCPQIAKALRLRDMSEFDVHVTGLWKMYTFSADKAKRPSFFLCLCALEEDLYAIHKQLIQWNVPPLELVRSGPVGLIAPRMDGIPFRLGFFVAPANLVELNGTSMKKEYHVIAGRQIGLWVSVGVKASKGLPTTLPITNVYRSTFQDVGGRIICEFTPVGGGHELPGSFVLSLDKPMVLLESAAGEIRQITGLEVQPVSKMPNGVYVETLRGICLPGVTSDGLFRVILPGQHHSYTLMSPDQEALTVSDISFSHLAQVPAVLKVLRRQAALNEIIGSCVRDVDEDEVIDPFAFCVTVLSSRLIGIAFTHPLDSTAAKVQIRFDDHGGPSFQWLESNRLCGDHQATVWLNKTFSIPVVLKTMIDRLVQSYSTVAPSITATASVRAAVEPTARNPTPAMAAPPTATPPVLEIFSQLLESPRPSPATPKDVKFEAHAGLSGLFLGSAAAPSPTPHPPVKPLPSASKMDRMLKEGKTPPPLLSPGKDKPVAMDLDLHARKMKELYEVNPKKKLRRQGSAAPLGSGGGDTAGGRDRADKDNRTLKRRLSNTLTPPGSVPSTPMRSDSLDASNSMELQPRSEPTLTTKLRVNRNADSPHGSPTPIKLKLSMQPSTSDPANPTFQAVLLNTKESPPKKKKVRVPDSHAVEHKQLGTKIEFIKKQPPGKRDVFDFDGGPEAKKLKKEPTDHVDSGLIAAATAIDQPKKIKKEQSGEVEFLPEIKSNKKGADLSELGATLQRKSGGSAVPGGVTKTSPLKPGSSPIQSTQPRPHSAAGFSKLAVSSQGHPSSSSAPKSGSHKDSAGSSGMSKLHQLVQSPPKVGLYPSKSVPTGLPPALGLPKSAAMSASNFKIPKKTPGGAAAASAPAAPPLTSGAAGGAAKPPAAALPGPLTVPKTSTLTEPSHQNREETPGLISALLTPFGGSGGVAGAARAALLPTPASEPSQAWGSSTGAATDKRTPEKPVASSLLRAPIAGGGSSSSPAIAAAIAAATGVNPTYEKPASDKPPSLFQQIVGVTLAGQGGALPPATAPLSAAEEEKKAGLDSALSDSNSSLTAALKARSNRPSLTAILDRLQSKSRVDFTEGSHDSSDLQDHVFKQLSEQTDVTVVSGGDVSVVVGRTDTVTSPEIPLRNREPSVTLATSSAEPIAAAPAVVEAEKLHAKEEPEKQLVVVEAEKPKEEPTAAAAATAKSLILVPYSSDDDASCDESALPPSPAETMTMMTRKEVLVETVQAAPALAPQSPEIMDHRPMSLMAAPATETVVNSSATTAINVETPSTDVVMEPSPPQPSTSMAVPDAVVLSRLTGRLSEDRTSPLIVDDPMLDAAFFPTDDEKN</sequence>